<protein>
    <submittedName>
        <fullName evidence="1">7.6 kd ORF</fullName>
    </submittedName>
</protein>
<reference evidence="1" key="5">
    <citation type="journal article" date="1991" name="J. Bacteriol.">
        <title>Transcription and initiation of ColE1 DNA replication in Escherichia coli K-12.</title>
        <authorList>
            <person name="Inoue N."/>
            <person name="Uchida H."/>
        </authorList>
    </citation>
    <scope>NUCLEOTIDE SEQUENCE</scope>
    <source>
        <plasmid evidence="1">ColE1</plasmid>
    </source>
</reference>
<accession>Q51617</accession>
<proteinExistence type="predicted"/>
<geneLocation type="plasmid" evidence="1">
    <name>ColE1</name>
</geneLocation>
<dbReference type="EMBL" id="J01566">
    <property type="protein sequence ID" value="AAB59129.1"/>
    <property type="molecule type" value="Genomic_DNA"/>
</dbReference>
<reference evidence="1" key="4">
    <citation type="journal article" date="1988" name="EMBO J.">
        <title>The arginine repressor is essential for plasmid-stabilizing site-specific recombination at the ColE1 cer locus.</title>
        <authorList>
            <person name="Stirling C.J."/>
            <person name="Szatmari G."/>
            <person name="Stewart G."/>
            <person name="Smith M.C."/>
            <person name="Sherratt D.J."/>
        </authorList>
    </citation>
    <scope>NUCLEOTIDE SEQUENCE</scope>
    <source>
        <plasmid evidence="1">ColE1</plasmid>
    </source>
</reference>
<dbReference type="AlphaFoldDB" id="Q51617"/>
<name>Q51617_ECOLX</name>
<reference evidence="1" key="3">
    <citation type="journal article" date="1985" name="J. Biol. Chem.">
        <title>Nucleotide sequence and gene organization of ColE1 DNA.</title>
        <authorList>
            <person name="Chan P.T."/>
            <person name="Ohmori H."/>
            <person name="Tomizawa J."/>
            <person name="Lebowitz J."/>
        </authorList>
    </citation>
    <scope>NUCLEOTIDE SEQUENCE</scope>
    <source>
        <plasmid evidence="1">ColE1</plasmid>
    </source>
</reference>
<evidence type="ECO:0000313" key="1">
    <source>
        <dbReference type="EMBL" id="AAB59129.1"/>
    </source>
</evidence>
<organism evidence="1">
    <name type="scientific">Escherichia coli</name>
    <dbReference type="NCBI Taxonomy" id="562"/>
    <lineage>
        <taxon>Bacteria</taxon>
        <taxon>Pseudomonadati</taxon>
        <taxon>Pseudomonadota</taxon>
        <taxon>Gammaproteobacteria</taxon>
        <taxon>Enterobacterales</taxon>
        <taxon>Enterobacteriaceae</taxon>
        <taxon>Escherichia</taxon>
    </lineage>
</organism>
<reference evidence="1" key="1">
    <citation type="journal article" date="1978" name="J. Mol. Biol.">
        <title>Determination of restriction sites and the nucleotide sequence surrounding the relaxation site of ColE1.</title>
        <authorList>
            <person name="Bastia D."/>
        </authorList>
    </citation>
    <scope>NUCLEOTIDE SEQUENCE</scope>
    <source>
        <plasmid evidence="1">ColE1</plasmid>
    </source>
</reference>
<keyword evidence="1" id="KW-0614">Plasmid</keyword>
<sequence length="69" mass="7496">MNRPIFVNRFTTTPMSFTAAASHVSGMTVKTSDTCSSRRRSQLVCERMPGADKPVRARQQVLAGVGAQP</sequence>
<reference evidence="1" key="2">
    <citation type="journal article" date="1979" name="Mol. Gen. Genet.">
        <title>Nucleotide sequence of small ColE1 derivatives: structure of the regions essential for autonomous replication and colicin E1 immunity.</title>
        <authorList>
            <person name="Oka A."/>
            <person name="Nomura N."/>
            <person name="Morita M."/>
            <person name="Sugisaki H."/>
            <person name="Sugimoto K."/>
            <person name="Takanami M."/>
        </authorList>
    </citation>
    <scope>NUCLEOTIDE SEQUENCE</scope>
    <source>
        <plasmid evidence="1">ColE1</plasmid>
    </source>
</reference>